<protein>
    <submittedName>
        <fullName evidence="3">G_PROTEIN_RECEP_F1_2 domain-containing protein</fullName>
    </submittedName>
</protein>
<evidence type="ECO:0000256" key="2">
    <source>
        <dbReference type="SAM" id="SignalP"/>
    </source>
</evidence>
<reference evidence="3" key="1">
    <citation type="submission" date="2019-11" db="UniProtKB">
        <authorList>
            <consortium name="WormBaseParasite"/>
        </authorList>
    </citation>
    <scope>IDENTIFICATION</scope>
</reference>
<keyword evidence="1" id="KW-1133">Transmembrane helix</keyword>
<dbReference type="AlphaFoldDB" id="A0A5K3ETZ5"/>
<feature type="chain" id="PRO_5024286289" evidence="2">
    <location>
        <begin position="16"/>
        <end position="114"/>
    </location>
</feature>
<feature type="transmembrane region" description="Helical" evidence="1">
    <location>
        <begin position="39"/>
        <end position="64"/>
    </location>
</feature>
<keyword evidence="1" id="KW-0812">Transmembrane</keyword>
<dbReference type="WBParaSite" id="MCU_003097-RA">
    <property type="protein sequence ID" value="MCU_003097-RA"/>
    <property type="gene ID" value="MCU_003097"/>
</dbReference>
<feature type="signal peptide" evidence="2">
    <location>
        <begin position="1"/>
        <end position="15"/>
    </location>
</feature>
<keyword evidence="2" id="KW-0732">Signal</keyword>
<sequence length="114" mass="13287">MFSWILLFWLNLAYGLTLEEALKAPEKYVNHDTSPWNVRHHFVLTLLCVYGTLTTFVLTISIIAKLMQRFVPRRKSTKFKYQIYHPPKLERAQEFTIVESGDTSTASCDCKVKT</sequence>
<organism evidence="3">
    <name type="scientific">Mesocestoides corti</name>
    <name type="common">Flatworm</name>
    <dbReference type="NCBI Taxonomy" id="53468"/>
    <lineage>
        <taxon>Eukaryota</taxon>
        <taxon>Metazoa</taxon>
        <taxon>Spiralia</taxon>
        <taxon>Lophotrochozoa</taxon>
        <taxon>Platyhelminthes</taxon>
        <taxon>Cestoda</taxon>
        <taxon>Eucestoda</taxon>
        <taxon>Cyclophyllidea</taxon>
        <taxon>Mesocestoididae</taxon>
        <taxon>Mesocestoides</taxon>
    </lineage>
</organism>
<evidence type="ECO:0000256" key="1">
    <source>
        <dbReference type="SAM" id="Phobius"/>
    </source>
</evidence>
<name>A0A5K3ETZ5_MESCO</name>
<evidence type="ECO:0000313" key="3">
    <source>
        <dbReference type="WBParaSite" id="MCU_003097-RA"/>
    </source>
</evidence>
<keyword evidence="1" id="KW-0472">Membrane</keyword>
<accession>A0A5K3ETZ5</accession>
<proteinExistence type="predicted"/>